<accession>A0A314LDU0</accession>
<evidence type="ECO:0000313" key="2">
    <source>
        <dbReference type="Proteomes" id="UP000187609"/>
    </source>
</evidence>
<dbReference type="EMBL" id="MJEQ01000083">
    <property type="protein sequence ID" value="OIT39736.1"/>
    <property type="molecule type" value="Genomic_DNA"/>
</dbReference>
<dbReference type="KEGG" id="nau:109237709"/>
<evidence type="ECO:0000313" key="1">
    <source>
        <dbReference type="EMBL" id="OIT39736.1"/>
    </source>
</evidence>
<protein>
    <submittedName>
        <fullName evidence="1">Uncharacterized protein</fullName>
    </submittedName>
</protein>
<proteinExistence type="predicted"/>
<dbReference type="Proteomes" id="UP000187609">
    <property type="component" value="Unassembled WGS sequence"/>
</dbReference>
<gene>
    <name evidence="1" type="ORF">A4A49_04879</name>
</gene>
<dbReference type="AlphaFoldDB" id="A0A314LDU0"/>
<name>A0A314LDU0_NICAT</name>
<organism evidence="1 2">
    <name type="scientific">Nicotiana attenuata</name>
    <name type="common">Coyote tobacco</name>
    <dbReference type="NCBI Taxonomy" id="49451"/>
    <lineage>
        <taxon>Eukaryota</taxon>
        <taxon>Viridiplantae</taxon>
        <taxon>Streptophyta</taxon>
        <taxon>Embryophyta</taxon>
        <taxon>Tracheophyta</taxon>
        <taxon>Spermatophyta</taxon>
        <taxon>Magnoliopsida</taxon>
        <taxon>eudicotyledons</taxon>
        <taxon>Gunneridae</taxon>
        <taxon>Pentapetalae</taxon>
        <taxon>asterids</taxon>
        <taxon>lamiids</taxon>
        <taxon>Solanales</taxon>
        <taxon>Solanaceae</taxon>
        <taxon>Nicotianoideae</taxon>
        <taxon>Nicotianeae</taxon>
        <taxon>Nicotiana</taxon>
    </lineage>
</organism>
<dbReference type="Gramene" id="OIT39736">
    <property type="protein sequence ID" value="OIT39736"/>
    <property type="gene ID" value="A4A49_04879"/>
</dbReference>
<sequence length="132" mass="15649">MRYDWRVKPLHGNKNWDKAVYIVQSDSLTKSFFHKGFCCRLLGVESKSYAETARRELATMPASFSYWDMLHIFQRCNTSIWTSNINHYYNARCLINMTKKTEMPKSCQLKRRFRGACLVTLKISQHQMRNPS</sequence>
<keyword evidence="2" id="KW-1185">Reference proteome</keyword>
<comment type="caution">
    <text evidence="1">The sequence shown here is derived from an EMBL/GenBank/DDBJ whole genome shotgun (WGS) entry which is preliminary data.</text>
</comment>
<reference evidence="1" key="1">
    <citation type="submission" date="2016-11" db="EMBL/GenBank/DDBJ databases">
        <title>The genome of Nicotiana attenuata.</title>
        <authorList>
            <person name="Xu S."/>
            <person name="Brockmoeller T."/>
            <person name="Gaquerel E."/>
            <person name="Navarro A."/>
            <person name="Kuhl H."/>
            <person name="Gase K."/>
            <person name="Ling Z."/>
            <person name="Zhou W."/>
            <person name="Kreitzer C."/>
            <person name="Stanke M."/>
            <person name="Tang H."/>
            <person name="Lyons E."/>
            <person name="Pandey P."/>
            <person name="Pandey S.P."/>
            <person name="Timmermann B."/>
            <person name="Baldwin I.T."/>
        </authorList>
    </citation>
    <scope>NUCLEOTIDE SEQUENCE [LARGE SCALE GENOMIC DNA]</scope>
    <source>
        <strain evidence="1">UT</strain>
    </source>
</reference>